<dbReference type="RefSeq" id="WP_072813476.1">
    <property type="nucleotide sequence ID" value="NZ_JAHWLX010000159.1"/>
</dbReference>
<keyword evidence="3" id="KW-1185">Reference proteome</keyword>
<gene>
    <name evidence="2" type="ORF">F8M49_22990</name>
</gene>
<dbReference type="Proteomes" id="UP001275440">
    <property type="component" value="Unassembled WGS sequence"/>
</dbReference>
<reference evidence="2 3" key="1">
    <citation type="submission" date="2019-10" db="EMBL/GenBank/DDBJ databases">
        <title>Draft Genome Assembly of Rhodococcus zopfii DSM44189.</title>
        <authorList>
            <person name="Sutton J.M."/>
            <person name="Akob D.M."/>
            <person name="Bushman T.J."/>
        </authorList>
    </citation>
    <scope>NUCLEOTIDE SEQUENCE [LARGE SCALE GENOMIC DNA]</scope>
    <source>
        <strain evidence="2 3">DSM 44189</strain>
    </source>
</reference>
<dbReference type="EMBL" id="WBMO01000005">
    <property type="protein sequence ID" value="MDV2477532.1"/>
    <property type="molecule type" value="Genomic_DNA"/>
</dbReference>
<accession>A0ABU3WUX1</accession>
<sequence length="129" mass="14417">METEPRLHLTASGPVDDPVLPDDWQPSDDAMLALSIALDIDVNAATVQFLDRYRGRRLSEATPVGAPKTSWLGLWCIALVLEDGRRQEVFRRQLRATKEQIDAAREIGEQLASSPAQTGALWLVPRRDR</sequence>
<feature type="region of interest" description="Disordered" evidence="1">
    <location>
        <begin position="1"/>
        <end position="21"/>
    </location>
</feature>
<evidence type="ECO:0000256" key="1">
    <source>
        <dbReference type="SAM" id="MobiDB-lite"/>
    </source>
</evidence>
<name>A0ABU3WUX1_9NOCA</name>
<evidence type="ECO:0000313" key="2">
    <source>
        <dbReference type="EMBL" id="MDV2477532.1"/>
    </source>
</evidence>
<proteinExistence type="predicted"/>
<protein>
    <submittedName>
        <fullName evidence="2">Uncharacterized protein</fullName>
    </submittedName>
</protein>
<comment type="caution">
    <text evidence="2">The sequence shown here is derived from an EMBL/GenBank/DDBJ whole genome shotgun (WGS) entry which is preliminary data.</text>
</comment>
<organism evidence="2 3">
    <name type="scientific">Rhodococcus zopfii</name>
    <dbReference type="NCBI Taxonomy" id="43772"/>
    <lineage>
        <taxon>Bacteria</taxon>
        <taxon>Bacillati</taxon>
        <taxon>Actinomycetota</taxon>
        <taxon>Actinomycetes</taxon>
        <taxon>Mycobacteriales</taxon>
        <taxon>Nocardiaceae</taxon>
        <taxon>Rhodococcus</taxon>
    </lineage>
</organism>
<evidence type="ECO:0000313" key="3">
    <source>
        <dbReference type="Proteomes" id="UP001275440"/>
    </source>
</evidence>